<dbReference type="Proteomes" id="UP000001542">
    <property type="component" value="Unassembled WGS sequence"/>
</dbReference>
<gene>
    <name evidence="3" type="ORF">TVAG_341370</name>
</gene>
<dbReference type="RefSeq" id="XP_001328466.1">
    <property type="nucleotide sequence ID" value="XM_001328431.1"/>
</dbReference>
<feature type="domain" description="Alpha/beta hydrolase fold-3" evidence="2">
    <location>
        <begin position="72"/>
        <end position="271"/>
    </location>
</feature>
<evidence type="ECO:0000259" key="2">
    <source>
        <dbReference type="Pfam" id="PF07859"/>
    </source>
</evidence>
<dbReference type="InterPro" id="IPR013094">
    <property type="entry name" value="AB_hydrolase_3"/>
</dbReference>
<evidence type="ECO:0000313" key="4">
    <source>
        <dbReference type="Proteomes" id="UP000001542"/>
    </source>
</evidence>
<dbReference type="VEuPathDB" id="TrichDB:TVAG_341370"/>
<protein>
    <recommendedName>
        <fullName evidence="2">Alpha/beta hydrolase fold-3 domain-containing protein</fullName>
    </recommendedName>
</protein>
<dbReference type="KEGG" id="tva:4774251"/>
<dbReference type="SMR" id="A2DTU6"/>
<dbReference type="Gene3D" id="3.40.50.1820">
    <property type="entry name" value="alpha/beta hydrolase"/>
    <property type="match status" value="1"/>
</dbReference>
<evidence type="ECO:0000256" key="1">
    <source>
        <dbReference type="ARBA" id="ARBA00022801"/>
    </source>
</evidence>
<organism evidence="3 4">
    <name type="scientific">Trichomonas vaginalis (strain ATCC PRA-98 / G3)</name>
    <dbReference type="NCBI Taxonomy" id="412133"/>
    <lineage>
        <taxon>Eukaryota</taxon>
        <taxon>Metamonada</taxon>
        <taxon>Parabasalia</taxon>
        <taxon>Trichomonadida</taxon>
        <taxon>Trichomonadidae</taxon>
        <taxon>Trichomonas</taxon>
    </lineage>
</organism>
<evidence type="ECO:0000313" key="3">
    <source>
        <dbReference type="EMBL" id="EAY16243.1"/>
    </source>
</evidence>
<dbReference type="SUPFAM" id="SSF53474">
    <property type="entry name" value="alpha/beta-Hydrolases"/>
    <property type="match status" value="1"/>
</dbReference>
<dbReference type="InterPro" id="IPR050300">
    <property type="entry name" value="GDXG_lipolytic_enzyme"/>
</dbReference>
<proteinExistence type="predicted"/>
<keyword evidence="4" id="KW-1185">Reference proteome</keyword>
<sequence>MSIGLKVINFHLKLFNFKKQLENECKSKKFWINPTPFPFFLKWKYDFSETKFQNRSYWTVKPKNAESNKVFLYFHGGAYIRNIIFWQWMMVADLISRTNATFIVPNYQIAPFWKYNDTYEFIKANYLEILEKYPGKEIEFIGDSAGGGFILSLSMSLRDSKIKQPKHLFLLSPWIDVTGKNPGYHGMESIDLLSDYEGGRLASDLYVGDLEKTDPRISPIFGEFHDLPRMTIFVGTHDCLVADCRILHKKLNDAKIEHEYHEFPNMFHVFMAITPLKEAQIANQRVADVVNKA</sequence>
<dbReference type="PANTHER" id="PTHR48081:SF8">
    <property type="entry name" value="ALPHA_BETA HYDROLASE FOLD-3 DOMAIN-CONTAINING PROTEIN-RELATED"/>
    <property type="match status" value="1"/>
</dbReference>
<dbReference type="OrthoDB" id="2152029at2759"/>
<reference evidence="3" key="2">
    <citation type="journal article" date="2007" name="Science">
        <title>Draft genome sequence of the sexually transmitted pathogen Trichomonas vaginalis.</title>
        <authorList>
            <person name="Carlton J.M."/>
            <person name="Hirt R.P."/>
            <person name="Silva J.C."/>
            <person name="Delcher A.L."/>
            <person name="Schatz M."/>
            <person name="Zhao Q."/>
            <person name="Wortman J.R."/>
            <person name="Bidwell S.L."/>
            <person name="Alsmark U.C.M."/>
            <person name="Besteiro S."/>
            <person name="Sicheritz-Ponten T."/>
            <person name="Noel C.J."/>
            <person name="Dacks J.B."/>
            <person name="Foster P.G."/>
            <person name="Simillion C."/>
            <person name="Van de Peer Y."/>
            <person name="Miranda-Saavedra D."/>
            <person name="Barton G.J."/>
            <person name="Westrop G.D."/>
            <person name="Mueller S."/>
            <person name="Dessi D."/>
            <person name="Fiori P.L."/>
            <person name="Ren Q."/>
            <person name="Paulsen I."/>
            <person name="Zhang H."/>
            <person name="Bastida-Corcuera F.D."/>
            <person name="Simoes-Barbosa A."/>
            <person name="Brown M.T."/>
            <person name="Hayes R.D."/>
            <person name="Mukherjee M."/>
            <person name="Okumura C.Y."/>
            <person name="Schneider R."/>
            <person name="Smith A.J."/>
            <person name="Vanacova S."/>
            <person name="Villalvazo M."/>
            <person name="Haas B.J."/>
            <person name="Pertea M."/>
            <person name="Feldblyum T.V."/>
            <person name="Utterback T.R."/>
            <person name="Shu C.L."/>
            <person name="Osoegawa K."/>
            <person name="de Jong P.J."/>
            <person name="Hrdy I."/>
            <person name="Horvathova L."/>
            <person name="Zubacova Z."/>
            <person name="Dolezal P."/>
            <person name="Malik S.B."/>
            <person name="Logsdon J.M. Jr."/>
            <person name="Henze K."/>
            <person name="Gupta A."/>
            <person name="Wang C.C."/>
            <person name="Dunne R.L."/>
            <person name="Upcroft J.A."/>
            <person name="Upcroft P."/>
            <person name="White O."/>
            <person name="Salzberg S.L."/>
            <person name="Tang P."/>
            <person name="Chiu C.-H."/>
            <person name="Lee Y.-S."/>
            <person name="Embley T.M."/>
            <person name="Coombs G.H."/>
            <person name="Mottram J.C."/>
            <person name="Tachezy J."/>
            <person name="Fraser-Liggett C.M."/>
            <person name="Johnson P.J."/>
        </authorList>
    </citation>
    <scope>NUCLEOTIDE SEQUENCE [LARGE SCALE GENOMIC DNA]</scope>
    <source>
        <strain evidence="3">G3</strain>
    </source>
</reference>
<dbReference type="PANTHER" id="PTHR48081">
    <property type="entry name" value="AB HYDROLASE SUPERFAMILY PROTEIN C4A8.06C"/>
    <property type="match status" value="1"/>
</dbReference>
<dbReference type="InParanoid" id="A2DTU6"/>
<dbReference type="InterPro" id="IPR029058">
    <property type="entry name" value="AB_hydrolase_fold"/>
</dbReference>
<dbReference type="Pfam" id="PF07859">
    <property type="entry name" value="Abhydrolase_3"/>
    <property type="match status" value="1"/>
</dbReference>
<name>A2DTU6_TRIV3</name>
<dbReference type="AlphaFoldDB" id="A2DTU6"/>
<keyword evidence="1" id="KW-0378">Hydrolase</keyword>
<dbReference type="eggNOG" id="KOG1515">
    <property type="taxonomic scope" value="Eukaryota"/>
</dbReference>
<dbReference type="EMBL" id="DS113245">
    <property type="protein sequence ID" value="EAY16243.1"/>
    <property type="molecule type" value="Genomic_DNA"/>
</dbReference>
<dbReference type="STRING" id="5722.A2DTU6"/>
<dbReference type="GO" id="GO:0016787">
    <property type="term" value="F:hydrolase activity"/>
    <property type="evidence" value="ECO:0007669"/>
    <property type="project" value="UniProtKB-KW"/>
</dbReference>
<accession>A2DTU6</accession>
<reference evidence="3" key="1">
    <citation type="submission" date="2006-10" db="EMBL/GenBank/DDBJ databases">
        <authorList>
            <person name="Amadeo P."/>
            <person name="Zhao Q."/>
            <person name="Wortman J."/>
            <person name="Fraser-Liggett C."/>
            <person name="Carlton J."/>
        </authorList>
    </citation>
    <scope>NUCLEOTIDE SEQUENCE</scope>
    <source>
        <strain evidence="3">G3</strain>
    </source>
</reference>
<dbReference type="VEuPathDB" id="TrichDB:TVAGG3_1036710"/>